<dbReference type="InterPro" id="IPR017055">
    <property type="entry name" value="Sig_transdc_His_kinase_DctB"/>
</dbReference>
<dbReference type="EC" id="2.7.13.3" evidence="3"/>
<dbReference type="RefSeq" id="WP_153117311.1">
    <property type="nucleotide sequence ID" value="NZ_JACIGE010000009.1"/>
</dbReference>
<dbReference type="SUPFAM" id="SSF103190">
    <property type="entry name" value="Sensory domain-like"/>
    <property type="match status" value="1"/>
</dbReference>
<dbReference type="InterPro" id="IPR036890">
    <property type="entry name" value="HATPase_C_sf"/>
</dbReference>
<name>A0A840G0Z8_RHOTE</name>
<evidence type="ECO:0000256" key="6">
    <source>
        <dbReference type="ARBA" id="ARBA00022553"/>
    </source>
</evidence>
<dbReference type="PANTHER" id="PTHR43065:SF46">
    <property type="entry name" value="C4-DICARBOXYLATE TRANSPORT SENSOR PROTEIN DCTB"/>
    <property type="match status" value="1"/>
</dbReference>
<evidence type="ECO:0000256" key="5">
    <source>
        <dbReference type="ARBA" id="ARBA00022519"/>
    </source>
</evidence>
<dbReference type="InterPro" id="IPR029151">
    <property type="entry name" value="Sensor-like_sf"/>
</dbReference>
<evidence type="ECO:0000256" key="12">
    <source>
        <dbReference type="ARBA" id="ARBA00022989"/>
    </source>
</evidence>
<comment type="subcellular location">
    <subcellularLocation>
        <location evidence="2">Cell inner membrane</location>
        <topology evidence="2">Multi-pass membrane protein</topology>
    </subcellularLocation>
</comment>
<evidence type="ECO:0000256" key="1">
    <source>
        <dbReference type="ARBA" id="ARBA00000085"/>
    </source>
</evidence>
<evidence type="ECO:0000256" key="7">
    <source>
        <dbReference type="ARBA" id="ARBA00022679"/>
    </source>
</evidence>
<dbReference type="SUPFAM" id="SSF55874">
    <property type="entry name" value="ATPase domain of HSP90 chaperone/DNA topoisomerase II/histidine kinase"/>
    <property type="match status" value="1"/>
</dbReference>
<reference evidence="18 19" key="1">
    <citation type="submission" date="2020-08" db="EMBL/GenBank/DDBJ databases">
        <title>Genome sequencing of Purple Non-Sulfur Bacteria from various extreme environments.</title>
        <authorList>
            <person name="Mayer M."/>
        </authorList>
    </citation>
    <scope>NUCLEOTIDE SEQUENCE [LARGE SCALE GENOMIC DNA]</scope>
    <source>
        <strain evidence="18 19">2761</strain>
    </source>
</reference>
<keyword evidence="14" id="KW-0472">Membrane</keyword>
<dbReference type="SUPFAM" id="SSF47384">
    <property type="entry name" value="Homodimeric domain of signal transducing histidine kinase"/>
    <property type="match status" value="1"/>
</dbReference>
<keyword evidence="10 18" id="KW-0418">Kinase</keyword>
<dbReference type="CDD" id="cd00082">
    <property type="entry name" value="HisKA"/>
    <property type="match status" value="1"/>
</dbReference>
<evidence type="ECO:0000256" key="11">
    <source>
        <dbReference type="ARBA" id="ARBA00022840"/>
    </source>
</evidence>
<keyword evidence="13" id="KW-0902">Two-component regulatory system</keyword>
<dbReference type="InterPro" id="IPR005467">
    <property type="entry name" value="His_kinase_dom"/>
</dbReference>
<comment type="caution">
    <text evidence="18">The sequence shown here is derived from an EMBL/GenBank/DDBJ whole genome shotgun (WGS) entry which is preliminary data.</text>
</comment>
<evidence type="ECO:0000313" key="19">
    <source>
        <dbReference type="Proteomes" id="UP000587070"/>
    </source>
</evidence>
<dbReference type="PROSITE" id="PS50109">
    <property type="entry name" value="HIS_KIN"/>
    <property type="match status" value="1"/>
</dbReference>
<evidence type="ECO:0000256" key="16">
    <source>
        <dbReference type="SAM" id="Coils"/>
    </source>
</evidence>
<dbReference type="InterPro" id="IPR033479">
    <property type="entry name" value="dCache_1"/>
</dbReference>
<dbReference type="PRINTS" id="PR00344">
    <property type="entry name" value="BCTRLSENSOR"/>
</dbReference>
<dbReference type="Gene3D" id="3.30.565.10">
    <property type="entry name" value="Histidine kinase-like ATPase, C-terminal domain"/>
    <property type="match status" value="1"/>
</dbReference>
<dbReference type="InterPro" id="IPR003661">
    <property type="entry name" value="HisK_dim/P_dom"/>
</dbReference>
<dbReference type="CDD" id="cd12914">
    <property type="entry name" value="PDC1_DGC_like"/>
    <property type="match status" value="1"/>
</dbReference>
<dbReference type="Proteomes" id="UP000587070">
    <property type="component" value="Unassembled WGS sequence"/>
</dbReference>
<evidence type="ECO:0000256" key="2">
    <source>
        <dbReference type="ARBA" id="ARBA00004429"/>
    </source>
</evidence>
<dbReference type="GO" id="GO:0005886">
    <property type="term" value="C:plasma membrane"/>
    <property type="evidence" value="ECO:0007669"/>
    <property type="project" value="UniProtKB-SubCell"/>
</dbReference>
<keyword evidence="16" id="KW-0175">Coiled coil</keyword>
<feature type="domain" description="Histidine kinase" evidence="17">
    <location>
        <begin position="404"/>
        <end position="617"/>
    </location>
</feature>
<evidence type="ECO:0000256" key="4">
    <source>
        <dbReference type="ARBA" id="ARBA00022475"/>
    </source>
</evidence>
<dbReference type="PANTHER" id="PTHR43065">
    <property type="entry name" value="SENSOR HISTIDINE KINASE"/>
    <property type="match status" value="1"/>
</dbReference>
<dbReference type="Gene3D" id="3.30.450.20">
    <property type="entry name" value="PAS domain"/>
    <property type="match status" value="2"/>
</dbReference>
<accession>A0A840G0Z8</accession>
<dbReference type="OrthoDB" id="9772100at2"/>
<proteinExistence type="predicted"/>
<evidence type="ECO:0000256" key="9">
    <source>
        <dbReference type="ARBA" id="ARBA00022741"/>
    </source>
</evidence>
<dbReference type="FunFam" id="1.10.287.130:FF:000049">
    <property type="entry name" value="C4-dicarboxylate transport sensor protein DctB"/>
    <property type="match status" value="1"/>
</dbReference>
<dbReference type="InterPro" id="IPR036097">
    <property type="entry name" value="HisK_dim/P_sf"/>
</dbReference>
<keyword evidence="9" id="KW-0547">Nucleotide-binding</keyword>
<evidence type="ECO:0000256" key="3">
    <source>
        <dbReference type="ARBA" id="ARBA00012438"/>
    </source>
</evidence>
<dbReference type="Pfam" id="PF00512">
    <property type="entry name" value="HisKA"/>
    <property type="match status" value="1"/>
</dbReference>
<dbReference type="EMBL" id="JACIGE010000009">
    <property type="protein sequence ID" value="MBB4248077.1"/>
    <property type="molecule type" value="Genomic_DNA"/>
</dbReference>
<protein>
    <recommendedName>
        <fullName evidence="15">C4-dicarboxylate transport sensor protein DctB</fullName>
        <ecNumber evidence="3">2.7.13.3</ecNumber>
    </recommendedName>
</protein>
<dbReference type="GO" id="GO:0005524">
    <property type="term" value="F:ATP binding"/>
    <property type="evidence" value="ECO:0007669"/>
    <property type="project" value="UniProtKB-KW"/>
</dbReference>
<evidence type="ECO:0000256" key="10">
    <source>
        <dbReference type="ARBA" id="ARBA00022777"/>
    </source>
</evidence>
<evidence type="ECO:0000256" key="13">
    <source>
        <dbReference type="ARBA" id="ARBA00023012"/>
    </source>
</evidence>
<dbReference type="AlphaFoldDB" id="A0A840G0Z8"/>
<dbReference type="Gene3D" id="1.10.287.130">
    <property type="match status" value="1"/>
</dbReference>
<keyword evidence="5" id="KW-0997">Cell inner membrane</keyword>
<feature type="coiled-coil region" evidence="16">
    <location>
        <begin position="333"/>
        <end position="388"/>
    </location>
</feature>
<dbReference type="SMART" id="SM00388">
    <property type="entry name" value="HisKA"/>
    <property type="match status" value="1"/>
</dbReference>
<comment type="catalytic activity">
    <reaction evidence="1">
        <text>ATP + protein L-histidine = ADP + protein N-phospho-L-histidine.</text>
        <dbReference type="EC" id="2.7.13.3"/>
    </reaction>
</comment>
<organism evidence="18 19">
    <name type="scientific">Rhodocyclus tenuis</name>
    <name type="common">Rhodospirillum tenue</name>
    <dbReference type="NCBI Taxonomy" id="1066"/>
    <lineage>
        <taxon>Bacteria</taxon>
        <taxon>Pseudomonadati</taxon>
        <taxon>Pseudomonadota</taxon>
        <taxon>Betaproteobacteria</taxon>
        <taxon>Rhodocyclales</taxon>
        <taxon>Rhodocyclaceae</taxon>
        <taxon>Rhodocyclus</taxon>
    </lineage>
</organism>
<keyword evidence="4" id="KW-1003">Cell membrane</keyword>
<dbReference type="GO" id="GO:0000155">
    <property type="term" value="F:phosphorelay sensor kinase activity"/>
    <property type="evidence" value="ECO:0007669"/>
    <property type="project" value="InterPro"/>
</dbReference>
<dbReference type="Gene3D" id="6.10.250.3020">
    <property type="match status" value="1"/>
</dbReference>
<dbReference type="Pfam" id="PF02518">
    <property type="entry name" value="HATPase_c"/>
    <property type="match status" value="1"/>
</dbReference>
<sequence length="620" mass="67642">MPQARTLRALSLLLLCLLLVGLCGFSAYRIGQRLGIAELQATGLHRLEIYAGSLEREISKYAFLPGTLSLEQEVLDVLAGKVDRRTRERVNAYLEKLNERAGTLSIYIMDTQGRVLATSNWRRPDSFLGEDLSFRPYFKDALVSGSGRFFGIGTTRSEPGYYLATALTGDKGTLGVAVTKVSLEQLEKSWATVEAPVFVADENGVVILSAVPGWKFTALRGLDDATRANFERTQQYNRRPLPPLGLQQLATYEGGTRLVRIATTRPETVSVYPVSGRFLEQSRALPGTPWTLTVLSQLEQVDELAQSRAALAAIAAACLCMLGIIVNERRRHLRDRLAAREELQRAHDQLERKVEERTADLSTANQQLQDEVGERIRAERTLRAAQDELVQAGKLAVIGQLSAGIAHELNQPLAALRTLSANAGKFLERGDVDTTRTNLGRIAEMVDRMGRISGQLRTFARKSSGQSAEVPLCRALDNALALLESRLRRAGAVVERSCPSEDPVALCDANRLEQVLVNLIGNALDAMAGQPQPRLEVGWECSETQVRLHVRDHGPGLSDEAAAHLFEPFFTTKAAGDGLGLGLAISAGIVRDFGGHLHGANHPDGGAVFTLELPLAARHD</sequence>
<keyword evidence="11" id="KW-0067">ATP-binding</keyword>
<evidence type="ECO:0000256" key="15">
    <source>
        <dbReference type="ARBA" id="ARBA00073143"/>
    </source>
</evidence>
<dbReference type="Pfam" id="PF02743">
    <property type="entry name" value="dCache_1"/>
    <property type="match status" value="1"/>
</dbReference>
<keyword evidence="8" id="KW-0812">Transmembrane</keyword>
<keyword evidence="12" id="KW-1133">Transmembrane helix</keyword>
<dbReference type="SMART" id="SM00387">
    <property type="entry name" value="HATPase_c"/>
    <property type="match status" value="1"/>
</dbReference>
<dbReference type="InterPro" id="IPR003594">
    <property type="entry name" value="HATPase_dom"/>
</dbReference>
<evidence type="ECO:0000259" key="17">
    <source>
        <dbReference type="PROSITE" id="PS50109"/>
    </source>
</evidence>
<dbReference type="InterPro" id="IPR004358">
    <property type="entry name" value="Sig_transdc_His_kin-like_C"/>
</dbReference>
<evidence type="ECO:0000256" key="8">
    <source>
        <dbReference type="ARBA" id="ARBA00022692"/>
    </source>
</evidence>
<keyword evidence="6" id="KW-0597">Phosphoprotein</keyword>
<gene>
    <name evidence="18" type="ORF">GGD90_002468</name>
</gene>
<keyword evidence="19" id="KW-1185">Reference proteome</keyword>
<keyword evidence="7 18" id="KW-0808">Transferase</keyword>
<evidence type="ECO:0000256" key="14">
    <source>
        <dbReference type="ARBA" id="ARBA00023136"/>
    </source>
</evidence>
<dbReference type="PIRSF" id="PIRSF036431">
    <property type="entry name" value="STHK_DctB"/>
    <property type="match status" value="1"/>
</dbReference>
<evidence type="ECO:0000313" key="18">
    <source>
        <dbReference type="EMBL" id="MBB4248077.1"/>
    </source>
</evidence>